<protein>
    <recommendedName>
        <fullName evidence="3">DNA-directed RNA polymerase beta subunit</fullName>
    </recommendedName>
</protein>
<gene>
    <name evidence="1" type="ORF">E4031_01490</name>
</gene>
<dbReference type="AlphaFoldDB" id="A0AAJ5EG39"/>
<evidence type="ECO:0008006" key="3">
    <source>
        <dbReference type="Google" id="ProtNLM"/>
    </source>
</evidence>
<comment type="caution">
    <text evidence="1">The sequence shown here is derived from an EMBL/GenBank/DDBJ whole genome shotgun (WGS) entry which is preliminary data.</text>
</comment>
<evidence type="ECO:0000313" key="2">
    <source>
        <dbReference type="Proteomes" id="UP000297725"/>
    </source>
</evidence>
<accession>A0AAJ5EG39</accession>
<organism evidence="1 2">
    <name type="scientific">Vagococcus xieshaowenii</name>
    <dbReference type="NCBI Taxonomy" id="2562451"/>
    <lineage>
        <taxon>Bacteria</taxon>
        <taxon>Bacillati</taxon>
        <taxon>Bacillota</taxon>
        <taxon>Bacilli</taxon>
        <taxon>Lactobacillales</taxon>
        <taxon>Enterococcaceae</taxon>
        <taxon>Vagococcus</taxon>
    </lineage>
</organism>
<reference evidence="1 2" key="1">
    <citation type="submission" date="2019-03" db="EMBL/GenBank/DDBJ databases">
        <title>Vagococcus sp. was isolated fron gut of Carduelis flavirostris.</title>
        <authorList>
            <person name="Ge Y."/>
        </authorList>
    </citation>
    <scope>NUCLEOTIDE SEQUENCE [LARGE SCALE GENOMIC DNA]</scope>
    <source>
        <strain evidence="1 2">CF-210</strain>
    </source>
</reference>
<name>A0AAJ5EG39_9ENTE</name>
<sequence length="103" mass="11786">MGFYLSDHTAKLSSDKLNNQEIDTPKERMTAQDIDNTLFYAYTKGMTVSIQLDEKDINGYYNPDIEGTITGFSDDQLLLYNQSIKISLIRHVDLLSTSKWSKL</sequence>
<evidence type="ECO:0000313" key="1">
    <source>
        <dbReference type="EMBL" id="TFZ42935.1"/>
    </source>
</evidence>
<dbReference type="Proteomes" id="UP000297725">
    <property type="component" value="Unassembled WGS sequence"/>
</dbReference>
<dbReference type="EMBL" id="SRHU01000007">
    <property type="protein sequence ID" value="TFZ42935.1"/>
    <property type="molecule type" value="Genomic_DNA"/>
</dbReference>
<proteinExistence type="predicted"/>